<dbReference type="InterPro" id="IPR000504">
    <property type="entry name" value="RRM_dom"/>
</dbReference>
<evidence type="ECO:0000256" key="2">
    <source>
        <dbReference type="ARBA" id="ARBA00022884"/>
    </source>
</evidence>
<gene>
    <name evidence="5" type="ORF">M0R45_004735</name>
</gene>
<proteinExistence type="predicted"/>
<dbReference type="GO" id="GO:0003729">
    <property type="term" value="F:mRNA binding"/>
    <property type="evidence" value="ECO:0007669"/>
    <property type="project" value="TreeGrafter"/>
</dbReference>
<keyword evidence="2 3" id="KW-0694">RNA-binding</keyword>
<dbReference type="Proteomes" id="UP001457282">
    <property type="component" value="Unassembled WGS sequence"/>
</dbReference>
<dbReference type="EMBL" id="JBEDUW010000001">
    <property type="protein sequence ID" value="KAK9949201.1"/>
    <property type="molecule type" value="Genomic_DNA"/>
</dbReference>
<organism evidence="5 6">
    <name type="scientific">Rubus argutus</name>
    <name type="common">Southern blackberry</name>
    <dbReference type="NCBI Taxonomy" id="59490"/>
    <lineage>
        <taxon>Eukaryota</taxon>
        <taxon>Viridiplantae</taxon>
        <taxon>Streptophyta</taxon>
        <taxon>Embryophyta</taxon>
        <taxon>Tracheophyta</taxon>
        <taxon>Spermatophyta</taxon>
        <taxon>Magnoliopsida</taxon>
        <taxon>eudicotyledons</taxon>
        <taxon>Gunneridae</taxon>
        <taxon>Pentapetalae</taxon>
        <taxon>rosids</taxon>
        <taxon>fabids</taxon>
        <taxon>Rosales</taxon>
        <taxon>Rosaceae</taxon>
        <taxon>Rosoideae</taxon>
        <taxon>Rosoideae incertae sedis</taxon>
        <taxon>Rubus</taxon>
    </lineage>
</organism>
<keyword evidence="1" id="KW-0677">Repeat</keyword>
<feature type="domain" description="RRM" evidence="4">
    <location>
        <begin position="107"/>
        <end position="184"/>
    </location>
</feature>
<dbReference type="SMART" id="SM00360">
    <property type="entry name" value="RRM"/>
    <property type="match status" value="2"/>
</dbReference>
<dbReference type="GO" id="GO:0006417">
    <property type="term" value="P:regulation of translation"/>
    <property type="evidence" value="ECO:0007669"/>
    <property type="project" value="TreeGrafter"/>
</dbReference>
<comment type="caution">
    <text evidence="5">The sequence shown here is derived from an EMBL/GenBank/DDBJ whole genome shotgun (WGS) entry which is preliminary data.</text>
</comment>
<dbReference type="InterPro" id="IPR035979">
    <property type="entry name" value="RBD_domain_sf"/>
</dbReference>
<evidence type="ECO:0000256" key="3">
    <source>
        <dbReference type="PROSITE-ProRule" id="PRU00176"/>
    </source>
</evidence>
<dbReference type="AlphaFoldDB" id="A0AAW1YKU4"/>
<accession>A0AAW1YKU4</accession>
<evidence type="ECO:0000259" key="4">
    <source>
        <dbReference type="PROSITE" id="PS50102"/>
    </source>
</evidence>
<dbReference type="PANTHER" id="PTHR48032:SF12">
    <property type="entry name" value="RRM DOMAIN-CONTAINING PROTEIN"/>
    <property type="match status" value="1"/>
</dbReference>
<dbReference type="PROSITE" id="PS50102">
    <property type="entry name" value="RRM"/>
    <property type="match status" value="2"/>
</dbReference>
<dbReference type="SUPFAM" id="SSF54928">
    <property type="entry name" value="RNA-binding domain, RBD"/>
    <property type="match status" value="2"/>
</dbReference>
<evidence type="ECO:0000313" key="6">
    <source>
        <dbReference type="Proteomes" id="UP001457282"/>
    </source>
</evidence>
<reference evidence="5 6" key="1">
    <citation type="journal article" date="2023" name="G3 (Bethesda)">
        <title>A chromosome-length genome assembly and annotation of blackberry (Rubus argutus, cv. 'Hillquist').</title>
        <authorList>
            <person name="Bruna T."/>
            <person name="Aryal R."/>
            <person name="Dudchenko O."/>
            <person name="Sargent D.J."/>
            <person name="Mead D."/>
            <person name="Buti M."/>
            <person name="Cavallini A."/>
            <person name="Hytonen T."/>
            <person name="Andres J."/>
            <person name="Pham M."/>
            <person name="Weisz D."/>
            <person name="Mascagni F."/>
            <person name="Usai G."/>
            <person name="Natali L."/>
            <person name="Bassil N."/>
            <person name="Fernandez G.E."/>
            <person name="Lomsadze A."/>
            <person name="Armour M."/>
            <person name="Olukolu B."/>
            <person name="Poorten T."/>
            <person name="Britton C."/>
            <person name="Davik J."/>
            <person name="Ashrafi H."/>
            <person name="Aiden E.L."/>
            <person name="Borodovsky M."/>
            <person name="Worthington M."/>
        </authorList>
    </citation>
    <scope>NUCLEOTIDE SEQUENCE [LARGE SCALE GENOMIC DNA]</scope>
    <source>
        <strain evidence="5">PI 553951</strain>
    </source>
</reference>
<dbReference type="InterPro" id="IPR012677">
    <property type="entry name" value="Nucleotide-bd_a/b_plait_sf"/>
</dbReference>
<evidence type="ECO:0000256" key="1">
    <source>
        <dbReference type="ARBA" id="ARBA00022737"/>
    </source>
</evidence>
<sequence>MDAEQTRKLFVAGIPRQMVNETILEEHFSQYGEVEECLIPLDRFTGQSRGFGFVTFTEQLVAERVLEESHSIFGKRIYVHPSEPRRERNRSNQEDQHVQRQGPYHPKMIFVGGLPHHLTEEDFINCFAMFGAIEDGVIIYDKITNMPRGFGFITFESEEAVKDVLKKSFYEVKNKMVEVQRARLEVGYECEKVGLEFVGGLPIDDLAFGVNSFFCYDCGGAYAYGHYSGCMYGKDPYNGVWRAIFRRVLHTWNVYPEPNEHLLTYVNPEL</sequence>
<keyword evidence="6" id="KW-1185">Reference proteome</keyword>
<name>A0AAW1YKU4_RUBAR</name>
<dbReference type="Pfam" id="PF00076">
    <property type="entry name" value="RRM_1"/>
    <property type="match status" value="2"/>
</dbReference>
<dbReference type="PANTHER" id="PTHR48032">
    <property type="entry name" value="RNA-BINDING PROTEIN MUSASHI HOMOLOG RBP6"/>
    <property type="match status" value="1"/>
</dbReference>
<protein>
    <recommendedName>
        <fullName evidence="4">RRM domain-containing protein</fullName>
    </recommendedName>
</protein>
<feature type="domain" description="RRM" evidence="4">
    <location>
        <begin position="7"/>
        <end position="84"/>
    </location>
</feature>
<evidence type="ECO:0000313" key="5">
    <source>
        <dbReference type="EMBL" id="KAK9949201.1"/>
    </source>
</evidence>
<dbReference type="Gene3D" id="3.30.70.330">
    <property type="match status" value="2"/>
</dbReference>